<dbReference type="PANTHER" id="PTHR30157:SF0">
    <property type="entry name" value="NADPH-DEPENDENT FERRIC-CHELATE REDUCTASE"/>
    <property type="match status" value="1"/>
</dbReference>
<dbReference type="Pfam" id="PF04954">
    <property type="entry name" value="SIP"/>
    <property type="match status" value="1"/>
</dbReference>
<organism evidence="2 3">
    <name type="scientific">Euzebya pacifica</name>
    <dbReference type="NCBI Taxonomy" id="1608957"/>
    <lineage>
        <taxon>Bacteria</taxon>
        <taxon>Bacillati</taxon>
        <taxon>Actinomycetota</taxon>
        <taxon>Nitriliruptoria</taxon>
        <taxon>Euzebyales</taxon>
    </lineage>
</organism>
<dbReference type="EMBL" id="CP031165">
    <property type="protein sequence ID" value="AXV07349.1"/>
    <property type="molecule type" value="Genomic_DNA"/>
</dbReference>
<sequence>MSTPTSAEVEPVIRTLLTRVVAAEDVHRALRRVTLTGPALADLDLPGPDAFFHLLLPPPGRSDLTVDESFSWEAHAATPARDRAVGAYYTVWDHRPDRAELDVLMVLHGDEGDGSAWAARARPGDPVAIWGPRTTFHPPADADRWVLCADETGTPAAGRALRARPPGMPALLLAETDSPSTRQPLLDTGDAEVRWLYRNGAPAGSTTLLEDALAAERLTPDVFVWAAAEHRTVDALREVARTARVAGTHRSLLAYWRLTTAR</sequence>
<dbReference type="Gene3D" id="3.40.50.80">
    <property type="entry name" value="Nucleotide-binding domain of ferredoxin-NADP reductase (FNR) module"/>
    <property type="match status" value="1"/>
</dbReference>
<dbReference type="Pfam" id="PF08021">
    <property type="entry name" value="FAD_binding_9"/>
    <property type="match status" value="1"/>
</dbReference>
<name>A0A346XYQ2_9ACTN</name>
<dbReference type="InterPro" id="IPR039374">
    <property type="entry name" value="SIP_fam"/>
</dbReference>
<dbReference type="Proteomes" id="UP000264006">
    <property type="component" value="Chromosome"/>
</dbReference>
<dbReference type="InterPro" id="IPR017938">
    <property type="entry name" value="Riboflavin_synthase-like_b-brl"/>
</dbReference>
<reference evidence="2 3" key="1">
    <citation type="submission" date="2018-09" db="EMBL/GenBank/DDBJ databases">
        <title>Complete genome sequence of Euzebya sp. DY32-46 isolated from seawater of Pacific Ocean.</title>
        <authorList>
            <person name="Xu L."/>
            <person name="Wu Y.-H."/>
            <person name="Xu X.-W."/>
        </authorList>
    </citation>
    <scope>NUCLEOTIDE SEQUENCE [LARGE SCALE GENOMIC DNA]</scope>
    <source>
        <strain evidence="2 3">DY32-46</strain>
    </source>
</reference>
<dbReference type="InterPro" id="IPR013113">
    <property type="entry name" value="SIP_FAD-bd"/>
</dbReference>
<dbReference type="InterPro" id="IPR039261">
    <property type="entry name" value="FNR_nucleotide-bd"/>
</dbReference>
<accession>A0A346XYQ2</accession>
<keyword evidence="3" id="KW-1185">Reference proteome</keyword>
<evidence type="ECO:0000313" key="3">
    <source>
        <dbReference type="Proteomes" id="UP000264006"/>
    </source>
</evidence>
<dbReference type="GO" id="GO:0016491">
    <property type="term" value="F:oxidoreductase activity"/>
    <property type="evidence" value="ECO:0007669"/>
    <property type="project" value="InterPro"/>
</dbReference>
<dbReference type="RefSeq" id="WP_216826011.1">
    <property type="nucleotide sequence ID" value="NZ_CP031165.1"/>
</dbReference>
<dbReference type="Gene3D" id="2.40.30.10">
    <property type="entry name" value="Translation factors"/>
    <property type="match status" value="1"/>
</dbReference>
<dbReference type="CDD" id="cd06193">
    <property type="entry name" value="siderophore_interacting"/>
    <property type="match status" value="1"/>
</dbReference>
<dbReference type="PANTHER" id="PTHR30157">
    <property type="entry name" value="FERRIC REDUCTASE, NADPH-DEPENDENT"/>
    <property type="match status" value="1"/>
</dbReference>
<dbReference type="InterPro" id="IPR007037">
    <property type="entry name" value="SIP_rossman_dom"/>
</dbReference>
<dbReference type="AlphaFoldDB" id="A0A346XYQ2"/>
<evidence type="ECO:0000313" key="2">
    <source>
        <dbReference type="EMBL" id="AXV07349.1"/>
    </source>
</evidence>
<evidence type="ECO:0000259" key="1">
    <source>
        <dbReference type="PROSITE" id="PS51384"/>
    </source>
</evidence>
<gene>
    <name evidence="2" type="ORF">DVS28_a2670</name>
</gene>
<dbReference type="InterPro" id="IPR017927">
    <property type="entry name" value="FAD-bd_FR_type"/>
</dbReference>
<dbReference type="KEGG" id="euz:DVS28_a2670"/>
<dbReference type="SUPFAM" id="SSF63380">
    <property type="entry name" value="Riboflavin synthase domain-like"/>
    <property type="match status" value="1"/>
</dbReference>
<dbReference type="PROSITE" id="PS51384">
    <property type="entry name" value="FAD_FR"/>
    <property type="match status" value="1"/>
</dbReference>
<feature type="domain" description="FAD-binding FR-type" evidence="1">
    <location>
        <begin position="13"/>
        <end position="139"/>
    </location>
</feature>
<proteinExistence type="predicted"/>
<protein>
    <submittedName>
        <fullName evidence="2">Iron-chelator utilization protein</fullName>
    </submittedName>
</protein>